<feature type="compositionally biased region" description="Low complexity" evidence="1">
    <location>
        <begin position="244"/>
        <end position="262"/>
    </location>
</feature>
<evidence type="ECO:0000256" key="2">
    <source>
        <dbReference type="SAM" id="SignalP"/>
    </source>
</evidence>
<dbReference type="PANTHER" id="PTHR46070:SF1">
    <property type="entry name" value="PINSTRIPE, ISOFORM A"/>
    <property type="match status" value="1"/>
</dbReference>
<feature type="chain" id="PRO_5046846141" description="cDENN domain-containing protein" evidence="2">
    <location>
        <begin position="26"/>
        <end position="278"/>
    </location>
</feature>
<feature type="non-terminal residue" evidence="4">
    <location>
        <position position="1"/>
    </location>
</feature>
<evidence type="ECO:0000313" key="5">
    <source>
        <dbReference type="Proteomes" id="UP001189429"/>
    </source>
</evidence>
<reference evidence="4" key="1">
    <citation type="submission" date="2023-10" db="EMBL/GenBank/DDBJ databases">
        <authorList>
            <person name="Chen Y."/>
            <person name="Shah S."/>
            <person name="Dougan E. K."/>
            <person name="Thang M."/>
            <person name="Chan C."/>
        </authorList>
    </citation>
    <scope>NUCLEOTIDE SEQUENCE [LARGE SCALE GENOMIC DNA]</scope>
</reference>
<dbReference type="InterPro" id="IPR047278">
    <property type="entry name" value="DEN5A/B"/>
</dbReference>
<dbReference type="Proteomes" id="UP001189429">
    <property type="component" value="Unassembled WGS sequence"/>
</dbReference>
<dbReference type="SMART" id="SM00799">
    <property type="entry name" value="DENN"/>
    <property type="match status" value="1"/>
</dbReference>
<dbReference type="InterPro" id="IPR001194">
    <property type="entry name" value="cDENN_dom"/>
</dbReference>
<protein>
    <recommendedName>
        <fullName evidence="3">cDENN domain-containing protein</fullName>
    </recommendedName>
</protein>
<organism evidence="4 5">
    <name type="scientific">Prorocentrum cordatum</name>
    <dbReference type="NCBI Taxonomy" id="2364126"/>
    <lineage>
        <taxon>Eukaryota</taxon>
        <taxon>Sar</taxon>
        <taxon>Alveolata</taxon>
        <taxon>Dinophyceae</taxon>
        <taxon>Prorocentrales</taxon>
        <taxon>Prorocentraceae</taxon>
        <taxon>Prorocentrum</taxon>
    </lineage>
</organism>
<feature type="region of interest" description="Disordered" evidence="1">
    <location>
        <begin position="238"/>
        <end position="278"/>
    </location>
</feature>
<evidence type="ECO:0000259" key="3">
    <source>
        <dbReference type="SMART" id="SM00799"/>
    </source>
</evidence>
<dbReference type="Pfam" id="PF02141">
    <property type="entry name" value="DENN"/>
    <property type="match status" value="1"/>
</dbReference>
<proteinExistence type="predicted"/>
<feature type="signal peptide" evidence="2">
    <location>
        <begin position="1"/>
        <end position="25"/>
    </location>
</feature>
<dbReference type="EMBL" id="CAUYUJ010002916">
    <property type="protein sequence ID" value="CAK0802984.1"/>
    <property type="molecule type" value="Genomic_DNA"/>
</dbReference>
<comment type="caution">
    <text evidence="4">The sequence shown here is derived from an EMBL/GenBank/DDBJ whole genome shotgun (WGS) entry which is preliminary data.</text>
</comment>
<dbReference type="Gene3D" id="3.40.50.11500">
    <property type="match status" value="1"/>
</dbReference>
<sequence length="278" mass="28970">AGALPRADLALLEELSGLLLAASAAAPRPPTPERCITTVLTDASGRRVNVAARVRQPSACATVQEAPVAVCLWSDLPEALSPGFLGELAGLAADCSGAPTPAALARLCAWLVWEVPAPPCGVGLWLHGPRGAVGLVRGALEGMPRSHVRLQALPARLGARELVTLTRLVLLEQRVVLCSSSAAVLTDACEALSRVLLFPLAWRGRYAPLLLRAGELQGEPSRGAVLAGLLRHALGGERGRARPRGAATAPSSTWTPARPTSRLAPSSCLSSRRRRAGF</sequence>
<name>A0ABN9QAT3_9DINO</name>
<dbReference type="InterPro" id="IPR043153">
    <property type="entry name" value="DENN_C"/>
</dbReference>
<keyword evidence="2" id="KW-0732">Signal</keyword>
<accession>A0ABN9QAT3</accession>
<gene>
    <name evidence="4" type="ORF">PCOR1329_LOCUS10313</name>
</gene>
<evidence type="ECO:0000256" key="1">
    <source>
        <dbReference type="SAM" id="MobiDB-lite"/>
    </source>
</evidence>
<dbReference type="PANTHER" id="PTHR46070">
    <property type="entry name" value="PINSTRIPE, ISOFORM A"/>
    <property type="match status" value="1"/>
</dbReference>
<keyword evidence="5" id="KW-1185">Reference proteome</keyword>
<feature type="domain" description="cDENN" evidence="3">
    <location>
        <begin position="65"/>
        <end position="232"/>
    </location>
</feature>
<evidence type="ECO:0000313" key="4">
    <source>
        <dbReference type="EMBL" id="CAK0802984.1"/>
    </source>
</evidence>